<dbReference type="STRING" id="6205.A0A0R3WRF7"/>
<dbReference type="PANTHER" id="PTHR10241:SF25">
    <property type="entry name" value="TOMOSYN, ISOFORM C"/>
    <property type="match status" value="1"/>
</dbReference>
<dbReference type="OrthoDB" id="19944at2759"/>
<keyword evidence="2" id="KW-1185">Reference proteome</keyword>
<dbReference type="PANTHER" id="PTHR10241">
    <property type="entry name" value="LETHAL 2 GIANT LARVAE PROTEIN"/>
    <property type="match status" value="1"/>
</dbReference>
<dbReference type="AlphaFoldDB" id="A0A0R3WRF7"/>
<sequence>MNLIKVREETCDPYAVAVLLQKDLVLVDILTPGCPSFENPYPMDIAVSPVTSCYYVVDCPSDLVPAFYAVGSHSKRALETSKSTIQEGAAEGRPALATTDFFSPKRWPIDGGEWGTNLCSYQELIITG</sequence>
<proteinExistence type="predicted"/>
<organism evidence="3">
    <name type="scientific">Hydatigena taeniaeformis</name>
    <name type="common">Feline tapeworm</name>
    <name type="synonym">Taenia taeniaeformis</name>
    <dbReference type="NCBI Taxonomy" id="6205"/>
    <lineage>
        <taxon>Eukaryota</taxon>
        <taxon>Metazoa</taxon>
        <taxon>Spiralia</taxon>
        <taxon>Lophotrochozoa</taxon>
        <taxon>Platyhelminthes</taxon>
        <taxon>Cestoda</taxon>
        <taxon>Eucestoda</taxon>
        <taxon>Cyclophyllidea</taxon>
        <taxon>Taeniidae</taxon>
        <taxon>Hydatigera</taxon>
    </lineage>
</organism>
<reference evidence="3" key="1">
    <citation type="submission" date="2017-02" db="UniProtKB">
        <authorList>
            <consortium name="WormBaseParasite"/>
        </authorList>
    </citation>
    <scope>IDENTIFICATION</scope>
</reference>
<accession>A0A0R3WRF7</accession>
<gene>
    <name evidence="1" type="ORF">TTAC_LOCUS3332</name>
</gene>
<dbReference type="GO" id="GO:0005096">
    <property type="term" value="F:GTPase activator activity"/>
    <property type="evidence" value="ECO:0007669"/>
    <property type="project" value="TreeGrafter"/>
</dbReference>
<dbReference type="GO" id="GO:0019905">
    <property type="term" value="F:syntaxin binding"/>
    <property type="evidence" value="ECO:0007669"/>
    <property type="project" value="TreeGrafter"/>
</dbReference>
<dbReference type="GO" id="GO:0031201">
    <property type="term" value="C:SNARE complex"/>
    <property type="evidence" value="ECO:0007669"/>
    <property type="project" value="TreeGrafter"/>
</dbReference>
<protein>
    <submittedName>
        <fullName evidence="3">LLGL domain-containing protein</fullName>
    </submittedName>
</protein>
<evidence type="ECO:0000313" key="2">
    <source>
        <dbReference type="Proteomes" id="UP000274429"/>
    </source>
</evidence>
<dbReference type="WBParaSite" id="TTAC_0000334701-mRNA-1">
    <property type="protein sequence ID" value="TTAC_0000334701-mRNA-1"/>
    <property type="gene ID" value="TTAC_0000334701"/>
</dbReference>
<dbReference type="GO" id="GO:0005886">
    <property type="term" value="C:plasma membrane"/>
    <property type="evidence" value="ECO:0007669"/>
    <property type="project" value="TreeGrafter"/>
</dbReference>
<dbReference type="GO" id="GO:0006887">
    <property type="term" value="P:exocytosis"/>
    <property type="evidence" value="ECO:0007669"/>
    <property type="project" value="TreeGrafter"/>
</dbReference>
<dbReference type="Proteomes" id="UP000274429">
    <property type="component" value="Unassembled WGS sequence"/>
</dbReference>
<evidence type="ECO:0000313" key="1">
    <source>
        <dbReference type="EMBL" id="VDM22410.1"/>
    </source>
</evidence>
<dbReference type="GO" id="GO:0045159">
    <property type="term" value="F:myosin II binding"/>
    <property type="evidence" value="ECO:0007669"/>
    <property type="project" value="TreeGrafter"/>
</dbReference>
<dbReference type="EMBL" id="UYWX01002260">
    <property type="protein sequence ID" value="VDM22410.1"/>
    <property type="molecule type" value="Genomic_DNA"/>
</dbReference>
<evidence type="ECO:0000313" key="3">
    <source>
        <dbReference type="WBParaSite" id="TTAC_0000334701-mRNA-1"/>
    </source>
</evidence>
<reference evidence="1 2" key="2">
    <citation type="submission" date="2018-11" db="EMBL/GenBank/DDBJ databases">
        <authorList>
            <consortium name="Pathogen Informatics"/>
        </authorList>
    </citation>
    <scope>NUCLEOTIDE SEQUENCE [LARGE SCALE GENOMIC DNA]</scope>
</reference>
<dbReference type="GO" id="GO:0006893">
    <property type="term" value="P:Golgi to plasma membrane transport"/>
    <property type="evidence" value="ECO:0007669"/>
    <property type="project" value="TreeGrafter"/>
</dbReference>
<name>A0A0R3WRF7_HYDTA</name>